<keyword evidence="2" id="KW-0813">Transport</keyword>
<dbReference type="InterPro" id="IPR003439">
    <property type="entry name" value="ABC_transporter-like_ATP-bd"/>
</dbReference>
<keyword evidence="4 8" id="KW-0067">ATP-binding</keyword>
<dbReference type="InterPro" id="IPR017871">
    <property type="entry name" value="ABC_transporter-like_CS"/>
</dbReference>
<dbReference type="Pfam" id="PF00005">
    <property type="entry name" value="ABC_tran"/>
    <property type="match status" value="1"/>
</dbReference>
<dbReference type="RefSeq" id="WP_311545835.1">
    <property type="nucleotide sequence ID" value="NZ_JAVREK010000014.1"/>
</dbReference>
<dbReference type="EMBL" id="JAVREK010000014">
    <property type="protein sequence ID" value="MDT0303353.1"/>
    <property type="molecule type" value="Genomic_DNA"/>
</dbReference>
<feature type="region of interest" description="Disordered" evidence="6">
    <location>
        <begin position="1"/>
        <end position="22"/>
    </location>
</feature>
<dbReference type="SUPFAM" id="SSF52540">
    <property type="entry name" value="P-loop containing nucleoside triphosphate hydrolases"/>
    <property type="match status" value="1"/>
</dbReference>
<name>A0ABU2KWC9_9ACTN</name>
<keyword evidence="9" id="KW-1185">Reference proteome</keyword>
<dbReference type="PROSITE" id="PS00211">
    <property type="entry name" value="ABC_TRANSPORTER_1"/>
    <property type="match status" value="1"/>
</dbReference>
<comment type="subcellular location">
    <subcellularLocation>
        <location evidence="1">Cell membrane</location>
        <topology evidence="1">Peripheral membrane protein</topology>
    </subcellularLocation>
</comment>
<proteinExistence type="predicted"/>
<evidence type="ECO:0000256" key="2">
    <source>
        <dbReference type="ARBA" id="ARBA00022448"/>
    </source>
</evidence>
<dbReference type="InterPro" id="IPR050763">
    <property type="entry name" value="ABC_transporter_ATP-binding"/>
</dbReference>
<keyword evidence="3" id="KW-0547">Nucleotide-binding</keyword>
<protein>
    <submittedName>
        <fullName evidence="8">ABC transporter ATP-binding protein</fullName>
    </submittedName>
</protein>
<dbReference type="InterPro" id="IPR027417">
    <property type="entry name" value="P-loop_NTPase"/>
</dbReference>
<dbReference type="PANTHER" id="PTHR42711:SF18">
    <property type="entry name" value="ABC TRANSPORTER, ATP-BINDING PROTEIN"/>
    <property type="match status" value="1"/>
</dbReference>
<dbReference type="SMART" id="SM00382">
    <property type="entry name" value="AAA"/>
    <property type="match status" value="1"/>
</dbReference>
<comment type="caution">
    <text evidence="8">The sequence shown here is derived from an EMBL/GenBank/DDBJ whole genome shotgun (WGS) entry which is preliminary data.</text>
</comment>
<evidence type="ECO:0000313" key="8">
    <source>
        <dbReference type="EMBL" id="MDT0303353.1"/>
    </source>
</evidence>
<evidence type="ECO:0000256" key="6">
    <source>
        <dbReference type="SAM" id="MobiDB-lite"/>
    </source>
</evidence>
<dbReference type="Gene3D" id="3.40.50.300">
    <property type="entry name" value="P-loop containing nucleotide triphosphate hydrolases"/>
    <property type="match status" value="1"/>
</dbReference>
<evidence type="ECO:0000256" key="5">
    <source>
        <dbReference type="ARBA" id="ARBA00023251"/>
    </source>
</evidence>
<evidence type="ECO:0000259" key="7">
    <source>
        <dbReference type="PROSITE" id="PS50893"/>
    </source>
</evidence>
<evidence type="ECO:0000313" key="9">
    <source>
        <dbReference type="Proteomes" id="UP001183226"/>
    </source>
</evidence>
<dbReference type="PROSITE" id="PS50893">
    <property type="entry name" value="ABC_TRANSPORTER_2"/>
    <property type="match status" value="1"/>
</dbReference>
<keyword evidence="5" id="KW-0046">Antibiotic resistance</keyword>
<feature type="domain" description="ABC transporter" evidence="7">
    <location>
        <begin position="28"/>
        <end position="256"/>
    </location>
</feature>
<dbReference type="InterPro" id="IPR003593">
    <property type="entry name" value="AAA+_ATPase"/>
</dbReference>
<dbReference type="PANTHER" id="PTHR42711">
    <property type="entry name" value="ABC TRANSPORTER ATP-BINDING PROTEIN"/>
    <property type="match status" value="1"/>
</dbReference>
<evidence type="ECO:0000256" key="3">
    <source>
        <dbReference type="ARBA" id="ARBA00022741"/>
    </source>
</evidence>
<sequence length="309" mass="33218">MRRHRRGTRPEGAGGSDSRGADTGAAVISVEDLRVRYRGTDADAVDGMTFAVAPGEVFGFLGPSGAGKSTVQRVLTRLLRGYGGRASVFGRPLDRWGADYHERIGVGFELPVAFGKLTAAENLAAVAHLYRRPTRPVGELLDLVDLGAAADRRVDGFSKGMRMRLNLARALAHRPDLLFLDEPTGGQDPVHAAALRDVVRDEARQGTTVFLTTHDMATADRLCDRVAFVVEGRIAAVDAPRAFKLRYGRPGVRVEYRAGGRLDSRDVSLDALAAAPDLADLFAGGAVETVHTREASLDDVFATVTRTQL</sequence>
<evidence type="ECO:0000256" key="1">
    <source>
        <dbReference type="ARBA" id="ARBA00004202"/>
    </source>
</evidence>
<evidence type="ECO:0000256" key="4">
    <source>
        <dbReference type="ARBA" id="ARBA00022840"/>
    </source>
</evidence>
<accession>A0ABU2KWC9</accession>
<reference evidence="9" key="1">
    <citation type="submission" date="2023-07" db="EMBL/GenBank/DDBJ databases">
        <title>30 novel species of actinomycetes from the DSMZ collection.</title>
        <authorList>
            <person name="Nouioui I."/>
        </authorList>
    </citation>
    <scope>NUCLEOTIDE SEQUENCE [LARGE SCALE GENOMIC DNA]</scope>
    <source>
        <strain evidence="9">DSM 45055</strain>
    </source>
</reference>
<organism evidence="8 9">
    <name type="scientific">Streptomonospora wellingtoniae</name>
    <dbReference type="NCBI Taxonomy" id="3075544"/>
    <lineage>
        <taxon>Bacteria</taxon>
        <taxon>Bacillati</taxon>
        <taxon>Actinomycetota</taxon>
        <taxon>Actinomycetes</taxon>
        <taxon>Streptosporangiales</taxon>
        <taxon>Nocardiopsidaceae</taxon>
        <taxon>Streptomonospora</taxon>
    </lineage>
</organism>
<dbReference type="GO" id="GO:0005524">
    <property type="term" value="F:ATP binding"/>
    <property type="evidence" value="ECO:0007669"/>
    <property type="project" value="UniProtKB-KW"/>
</dbReference>
<dbReference type="Proteomes" id="UP001183226">
    <property type="component" value="Unassembled WGS sequence"/>
</dbReference>
<gene>
    <name evidence="8" type="ORF">RM446_14640</name>
</gene>